<keyword evidence="1" id="KW-0732">Signal</keyword>
<reference evidence="3" key="1">
    <citation type="journal article" date="2011" name="J. Bacteriol.">
        <title>Genome sequences of eight morphologically diverse alphaproteobacteria.</title>
        <authorList>
            <consortium name="US DOE Joint Genome Institute"/>
            <person name="Brown P.J."/>
            <person name="Kysela D.T."/>
            <person name="Buechlein A."/>
            <person name="Hemmerich C."/>
            <person name="Brun Y.V."/>
        </authorList>
    </citation>
    <scope>NUCLEOTIDE SEQUENCE [LARGE SCALE GENOMIC DNA]</scope>
    <source>
        <strain evidence="3">ATCC 51888 / DSM 1869 / NCIB 11706 / TK 0415</strain>
    </source>
</reference>
<gene>
    <name evidence="2" type="ordered locus">Hden_2846</name>
</gene>
<feature type="chain" id="PRO_5003116404" description="DUF2066 domain-containing protein" evidence="1">
    <location>
        <begin position="27"/>
        <end position="378"/>
    </location>
</feature>
<keyword evidence="3" id="KW-1185">Reference proteome</keyword>
<evidence type="ECO:0000256" key="1">
    <source>
        <dbReference type="SAM" id="SignalP"/>
    </source>
</evidence>
<dbReference type="STRING" id="582899.Hden_2846"/>
<proteinExistence type="predicted"/>
<dbReference type="InterPro" id="IPR018642">
    <property type="entry name" value="DUF2066"/>
</dbReference>
<dbReference type="KEGG" id="hdn:Hden_2846"/>
<dbReference type="EMBL" id="CP002083">
    <property type="protein sequence ID" value="ADJ24642.1"/>
    <property type="molecule type" value="Genomic_DNA"/>
</dbReference>
<evidence type="ECO:0000313" key="3">
    <source>
        <dbReference type="Proteomes" id="UP000002033"/>
    </source>
</evidence>
<dbReference type="eggNOG" id="COG3249">
    <property type="taxonomic scope" value="Bacteria"/>
</dbReference>
<protein>
    <recommendedName>
        <fullName evidence="4">DUF2066 domain-containing protein</fullName>
    </recommendedName>
</protein>
<accession>D8JUL2</accession>
<evidence type="ECO:0000313" key="2">
    <source>
        <dbReference type="EMBL" id="ADJ24642.1"/>
    </source>
</evidence>
<dbReference type="Proteomes" id="UP000002033">
    <property type="component" value="Chromosome"/>
</dbReference>
<organism evidence="2 3">
    <name type="scientific">Hyphomicrobium denitrificans (strain ATCC 51888 / DSM 1869 / NCIMB 11706 / TK 0415)</name>
    <dbReference type="NCBI Taxonomy" id="582899"/>
    <lineage>
        <taxon>Bacteria</taxon>
        <taxon>Pseudomonadati</taxon>
        <taxon>Pseudomonadota</taxon>
        <taxon>Alphaproteobacteria</taxon>
        <taxon>Hyphomicrobiales</taxon>
        <taxon>Hyphomicrobiaceae</taxon>
        <taxon>Hyphomicrobium</taxon>
    </lineage>
</organism>
<name>D8JUL2_HYPDA</name>
<dbReference type="HOGENOM" id="CLU_731107_0_0_5"/>
<evidence type="ECO:0008006" key="4">
    <source>
        <dbReference type="Google" id="ProtNLM"/>
    </source>
</evidence>
<dbReference type="Pfam" id="PF09839">
    <property type="entry name" value="DUF2066"/>
    <property type="match status" value="1"/>
</dbReference>
<feature type="signal peptide" evidence="1">
    <location>
        <begin position="1"/>
        <end position="26"/>
    </location>
</feature>
<dbReference type="AlphaFoldDB" id="D8JUL2"/>
<sequence length="378" mass="39762" precursor="true">MRAGRSLAVALTFWAIAAALTGHATAAGSNMAYTVANYPVEATADNAVAAKQQALADGQQAAFRSLLKRIVPVTAYKQLTRISNVKAADLVSGVTVRSERNSATAYIANLDFSFQPDGVRSLLSQQGIPFVDEQAAPVTVVTASLQGEPATPANDNGVWHRAWTGLDLDHTITPVSIADLKPDIQSDTVAKVLAGDDAGLRALNDAYGTKLIVLAVTELDLAAKKLTVTLAGRDTVGTILLKRTYRISDGDVDYASQLAAVVALGVLEGRWKATKSGVTTAASQAAADTPVWEATTGGGGEDVTFVAEFSSPAQWDQIRTQLLDTPGIDSLNILSVSDHDANITLKFTGGIRGLANTLGARGLRFANTETGWVLRPRY</sequence>